<dbReference type="InterPro" id="IPR032675">
    <property type="entry name" value="LRR_dom_sf"/>
</dbReference>
<accession>A0A3P8VA27</accession>
<dbReference type="InterPro" id="IPR008145">
    <property type="entry name" value="GK/Ca_channel_bsu"/>
</dbReference>
<dbReference type="CDD" id="cd00071">
    <property type="entry name" value="GMPK"/>
    <property type="match status" value="1"/>
</dbReference>
<dbReference type="PROSITE" id="PS51450">
    <property type="entry name" value="LRR"/>
    <property type="match status" value="4"/>
</dbReference>
<dbReference type="SMART" id="SM00365">
    <property type="entry name" value="LRR_SD22"/>
    <property type="match status" value="6"/>
</dbReference>
<dbReference type="InParanoid" id="A0A3P8VA27"/>
<reference evidence="4" key="3">
    <citation type="submission" date="2025-09" db="UniProtKB">
        <authorList>
            <consortium name="Ensembl"/>
        </authorList>
    </citation>
    <scope>IDENTIFICATION</scope>
</reference>
<feature type="region of interest" description="Disordered" evidence="2">
    <location>
        <begin position="604"/>
        <end position="714"/>
    </location>
</feature>
<keyword evidence="5" id="KW-1185">Reference proteome</keyword>
<feature type="compositionally biased region" description="Acidic residues" evidence="2">
    <location>
        <begin position="673"/>
        <end position="714"/>
    </location>
</feature>
<evidence type="ECO:0000313" key="4">
    <source>
        <dbReference type="Ensembl" id="ENSCSEP00000012193.1"/>
    </source>
</evidence>
<dbReference type="RefSeq" id="XP_024913723.1">
    <property type="nucleotide sequence ID" value="XM_025057955.1"/>
</dbReference>
<evidence type="ECO:0000256" key="1">
    <source>
        <dbReference type="ARBA" id="ARBA00022679"/>
    </source>
</evidence>
<dbReference type="OMA" id="CNQISEM"/>
<dbReference type="InterPro" id="IPR027417">
    <property type="entry name" value="P-loop_NTPase"/>
</dbReference>
<name>A0A3P8VA27_CYNSE</name>
<proteinExistence type="predicted"/>
<dbReference type="GO" id="GO:0004385">
    <property type="term" value="F:GMP kinase activity"/>
    <property type="evidence" value="ECO:0007669"/>
    <property type="project" value="TreeGrafter"/>
</dbReference>
<dbReference type="Ensembl" id="ENSCSET00000012337.1">
    <property type="protein sequence ID" value="ENSCSEP00000012193.1"/>
    <property type="gene ID" value="ENSCSEG00000007849.1"/>
</dbReference>
<evidence type="ECO:0000256" key="2">
    <source>
        <dbReference type="SAM" id="MobiDB-lite"/>
    </source>
</evidence>
<dbReference type="GO" id="GO:0005829">
    <property type="term" value="C:cytosol"/>
    <property type="evidence" value="ECO:0007669"/>
    <property type="project" value="TreeGrafter"/>
</dbReference>
<feature type="region of interest" description="Disordered" evidence="2">
    <location>
        <begin position="529"/>
        <end position="567"/>
    </location>
</feature>
<dbReference type="STRING" id="244447.ENSCSEP00000012193"/>
<dbReference type="PANTHER" id="PTHR23117:SF18">
    <property type="entry name" value="LEUCINE-RICH REPEAT AND GUANYLATE KINASE DOMAIN-CONTAINING PROTEIN"/>
    <property type="match status" value="1"/>
</dbReference>
<keyword evidence="1" id="KW-0808">Transferase</keyword>
<feature type="compositionally biased region" description="Basic and acidic residues" evidence="2">
    <location>
        <begin position="613"/>
        <end position="624"/>
    </location>
</feature>
<reference evidence="4 5" key="1">
    <citation type="journal article" date="2014" name="Nat. Genet.">
        <title>Whole-genome sequence of a flatfish provides insights into ZW sex chromosome evolution and adaptation to a benthic lifestyle.</title>
        <authorList>
            <person name="Chen S."/>
            <person name="Zhang G."/>
            <person name="Shao C."/>
            <person name="Huang Q."/>
            <person name="Liu G."/>
            <person name="Zhang P."/>
            <person name="Song W."/>
            <person name="An N."/>
            <person name="Chalopin D."/>
            <person name="Volff J.N."/>
            <person name="Hong Y."/>
            <person name="Li Q."/>
            <person name="Sha Z."/>
            <person name="Zhou H."/>
            <person name="Xie M."/>
            <person name="Yu Q."/>
            <person name="Liu Y."/>
            <person name="Xiang H."/>
            <person name="Wang N."/>
            <person name="Wu K."/>
            <person name="Yang C."/>
            <person name="Zhou Q."/>
            <person name="Liao X."/>
            <person name="Yang L."/>
            <person name="Hu Q."/>
            <person name="Zhang J."/>
            <person name="Meng L."/>
            <person name="Jin L."/>
            <person name="Tian Y."/>
            <person name="Lian J."/>
            <person name="Yang J."/>
            <person name="Miao G."/>
            <person name="Liu S."/>
            <person name="Liang Z."/>
            <person name="Yan F."/>
            <person name="Li Y."/>
            <person name="Sun B."/>
            <person name="Zhang H."/>
            <person name="Zhang J."/>
            <person name="Zhu Y."/>
            <person name="Du M."/>
            <person name="Zhao Y."/>
            <person name="Schartl M."/>
            <person name="Tang Q."/>
            <person name="Wang J."/>
        </authorList>
    </citation>
    <scope>NUCLEOTIDE SEQUENCE</scope>
</reference>
<dbReference type="OrthoDB" id="6334211at2759"/>
<dbReference type="InterPro" id="IPR008144">
    <property type="entry name" value="Guanylate_kin-like_dom"/>
</dbReference>
<feature type="compositionally biased region" description="Polar residues" evidence="2">
    <location>
        <begin position="625"/>
        <end position="634"/>
    </location>
</feature>
<dbReference type="SUPFAM" id="SSF52540">
    <property type="entry name" value="P-loop containing nucleoside triphosphate hydrolases"/>
    <property type="match status" value="1"/>
</dbReference>
<dbReference type="Gene3D" id="3.40.50.300">
    <property type="entry name" value="P-loop containing nucleotide triphosphate hydrolases"/>
    <property type="match status" value="1"/>
</dbReference>
<feature type="compositionally biased region" description="Polar residues" evidence="2">
    <location>
        <begin position="529"/>
        <end position="538"/>
    </location>
</feature>
<feature type="compositionally biased region" description="Low complexity" evidence="2">
    <location>
        <begin position="659"/>
        <end position="672"/>
    </location>
</feature>
<dbReference type="Gene3D" id="3.80.10.10">
    <property type="entry name" value="Ribonuclease Inhibitor"/>
    <property type="match status" value="2"/>
</dbReference>
<dbReference type="GeneTree" id="ENSGT00940000157992"/>
<reference evidence="4" key="2">
    <citation type="submission" date="2025-08" db="UniProtKB">
        <authorList>
            <consortium name="Ensembl"/>
        </authorList>
    </citation>
    <scope>IDENTIFICATION</scope>
</reference>
<dbReference type="InterPro" id="IPR001611">
    <property type="entry name" value="Leu-rich_rpt"/>
</dbReference>
<dbReference type="AlphaFoldDB" id="A0A3P8VA27"/>
<protein>
    <submittedName>
        <fullName evidence="4">Leucine rich repeats and guanylate kinase domain containing</fullName>
    </submittedName>
</protein>
<dbReference type="FunFam" id="3.40.50.300:FF:000828">
    <property type="entry name" value="leucine-rich repeat and guanylate kinase domain-containing protein-like"/>
    <property type="match status" value="1"/>
</dbReference>
<sequence length="714" mass="79492">MPSLVILDASHNEISAFFGFQPPKNLKEVNFSNNRMSKMKNLSAFSSLSNLQLDHNSFSEISGLEQCGLLYQLSLAHNRISRISGLDNLPLSHLCLRGNRLEKIEGLENLRSLQSLDLSLNRIRSLAGLQNLSLLGSLNLEKNLISEIQECKHIHDLCLLRDMNLLQNPVQEQKDYRLSVIFLLQHLTTLDQQEVTAEEKVSSVNKYDPPMDVVAATNHMTHLVYQLMQPQVLYDSTFPSADCPYPMLVLTGPQGCGKRELAHRLCQDLHEYFGYGICHTTRGPYFGEENGIDYHFVSEEDFENMVLMGKFIQTMQYGGHRFGLTRDAVEEVAKEGLACCLHMELEGVLSLKNSYFEPRYILIIPTSVEKYISNLNDRDLYTQAQIDRAVSRIQLYANTCRQRPGFFDNVIPSDDWKESYPALKKVVTGYLFAEERDDQTSSTFSGLKHLSLSAGQTGTSLDPSDPAYRNYLAKIQAELSLQKNPNELASIRRREQLVREAVLGKSPGVFSQPAKRPNISVQPSAPLQSLITSGQSHPDSPPQAEEIPPQTADPRIPVSQKSSGVEEHRACSAVTAATSARGIVKALDIAAMGSALDTLKEKLENSKSPGAADAEREQKPETGQEQRAPVTSPSSRRRPGSETKPILPPIPTGRKTPARPRSCPSRPSSTTAEEAEAEAEEVEVEVEVEVAEEEEEVEKDDEADVEEESAREET</sequence>
<feature type="domain" description="Guanylate kinase-like" evidence="3">
    <location>
        <begin position="245"/>
        <end position="428"/>
    </location>
</feature>
<dbReference type="Pfam" id="PF14580">
    <property type="entry name" value="LRR_9"/>
    <property type="match status" value="1"/>
</dbReference>
<dbReference type="SUPFAM" id="SSF52058">
    <property type="entry name" value="L domain-like"/>
    <property type="match status" value="1"/>
</dbReference>
<evidence type="ECO:0000259" key="3">
    <source>
        <dbReference type="PROSITE" id="PS50052"/>
    </source>
</evidence>
<evidence type="ECO:0000313" key="5">
    <source>
        <dbReference type="Proteomes" id="UP000265120"/>
    </source>
</evidence>
<dbReference type="SMART" id="SM00072">
    <property type="entry name" value="GuKc"/>
    <property type="match status" value="1"/>
</dbReference>
<dbReference type="GeneID" id="103382768"/>
<dbReference type="Proteomes" id="UP000265120">
    <property type="component" value="Chromosome 8"/>
</dbReference>
<organism evidence="4 5">
    <name type="scientific">Cynoglossus semilaevis</name>
    <name type="common">Tongue sole</name>
    <dbReference type="NCBI Taxonomy" id="244447"/>
    <lineage>
        <taxon>Eukaryota</taxon>
        <taxon>Metazoa</taxon>
        <taxon>Chordata</taxon>
        <taxon>Craniata</taxon>
        <taxon>Vertebrata</taxon>
        <taxon>Euteleostomi</taxon>
        <taxon>Actinopterygii</taxon>
        <taxon>Neopterygii</taxon>
        <taxon>Teleostei</taxon>
        <taxon>Neoteleostei</taxon>
        <taxon>Acanthomorphata</taxon>
        <taxon>Carangaria</taxon>
        <taxon>Pleuronectiformes</taxon>
        <taxon>Pleuronectoidei</taxon>
        <taxon>Cynoglossidae</taxon>
        <taxon>Cynoglossinae</taxon>
        <taxon>Cynoglossus</taxon>
    </lineage>
</organism>
<dbReference type="PROSITE" id="PS50052">
    <property type="entry name" value="GUANYLATE_KINASE_2"/>
    <property type="match status" value="1"/>
</dbReference>
<dbReference type="FunFam" id="3.80.10.10:FF:000191">
    <property type="entry name" value="Leucine rich repeats and guanylate kinase domain containing"/>
    <property type="match status" value="1"/>
</dbReference>
<dbReference type="PANTHER" id="PTHR23117">
    <property type="entry name" value="GUANYLATE KINASE-RELATED"/>
    <property type="match status" value="1"/>
</dbReference>
<dbReference type="Pfam" id="PF00625">
    <property type="entry name" value="Guanylate_kin"/>
    <property type="match status" value="1"/>
</dbReference>